<dbReference type="SUPFAM" id="SSF46785">
    <property type="entry name" value="Winged helix' DNA-binding domain"/>
    <property type="match status" value="1"/>
</dbReference>
<dbReference type="Pfam" id="PF00480">
    <property type="entry name" value="ROK"/>
    <property type="match status" value="1"/>
</dbReference>
<sequence length="422" mass="44417">MNGVAMSGPLGQSGASVAGLREHNLSSVLSVLARHGTLTRAEIAGHCGLRVSALTNLVQELRDRGLVEETDGEQPAMGRPVRPISLARRPWVLLAIQCDRTRILAAIGNLTGELESVHEFPVPEYSGLAEYLPHLDLAVRGLLDVASRQSRPVLALEVGVPGAANRERGTVVRSVLNGWSEGPLGRYVEEMLAAAGSTAVVGVDRETNYSMLSCISGSEPALDDKSVAYIGGRGAVSGGLFSRSTVEHGSGGLAGEFGHIVIDPGGRQCWCGRRGCAETRLGLASIYSQATGADYATVMSGLSSRHEAMTAELRELLDGGDKRTAETFADAGRWLGITIDTVAGVVNPELFIVNGFLAEFRRGLETEMRGYLDGIGGLPSITRLDVDFGPGAPHQMLRGMVLAGRSRVIGQPALAAVAARMA</sequence>
<evidence type="ECO:0000313" key="3">
    <source>
        <dbReference type="EMBL" id="MBO1268194.1"/>
    </source>
</evidence>
<name>A0A939HC95_9MICC</name>
<comment type="caution">
    <text evidence="3">The sequence shown here is derived from an EMBL/GenBank/DDBJ whole genome shotgun (WGS) entry which is preliminary data.</text>
</comment>
<dbReference type="SUPFAM" id="SSF53067">
    <property type="entry name" value="Actin-like ATPase domain"/>
    <property type="match status" value="2"/>
</dbReference>
<dbReference type="Gene3D" id="1.10.10.10">
    <property type="entry name" value="Winged helix-like DNA-binding domain superfamily/Winged helix DNA-binding domain"/>
    <property type="match status" value="1"/>
</dbReference>
<dbReference type="AlphaFoldDB" id="A0A939HC95"/>
<dbReference type="InterPro" id="IPR000835">
    <property type="entry name" value="HTH_MarR-typ"/>
</dbReference>
<proteinExistence type="inferred from homology"/>
<evidence type="ECO:0000259" key="2">
    <source>
        <dbReference type="Pfam" id="PF12802"/>
    </source>
</evidence>
<dbReference type="PANTHER" id="PTHR18964">
    <property type="entry name" value="ROK (REPRESSOR, ORF, KINASE) FAMILY"/>
    <property type="match status" value="1"/>
</dbReference>
<dbReference type="InterPro" id="IPR036388">
    <property type="entry name" value="WH-like_DNA-bd_sf"/>
</dbReference>
<dbReference type="InterPro" id="IPR000600">
    <property type="entry name" value="ROK"/>
</dbReference>
<protein>
    <submittedName>
        <fullName evidence="3">ROK family transcriptional regulator</fullName>
    </submittedName>
</protein>
<dbReference type="PANTHER" id="PTHR18964:SF149">
    <property type="entry name" value="BIFUNCTIONAL UDP-N-ACETYLGLUCOSAMINE 2-EPIMERASE_N-ACETYLMANNOSAMINE KINASE"/>
    <property type="match status" value="1"/>
</dbReference>
<dbReference type="InterPro" id="IPR036390">
    <property type="entry name" value="WH_DNA-bd_sf"/>
</dbReference>
<accession>A0A939HC95</accession>
<evidence type="ECO:0000256" key="1">
    <source>
        <dbReference type="ARBA" id="ARBA00006479"/>
    </source>
</evidence>
<feature type="domain" description="HTH marR-type" evidence="2">
    <location>
        <begin position="27"/>
        <end position="71"/>
    </location>
</feature>
<evidence type="ECO:0000313" key="4">
    <source>
        <dbReference type="Proteomes" id="UP000664164"/>
    </source>
</evidence>
<dbReference type="GO" id="GO:0003700">
    <property type="term" value="F:DNA-binding transcription factor activity"/>
    <property type="evidence" value="ECO:0007669"/>
    <property type="project" value="InterPro"/>
</dbReference>
<dbReference type="Pfam" id="PF12802">
    <property type="entry name" value="MarR_2"/>
    <property type="match status" value="1"/>
</dbReference>
<reference evidence="3" key="1">
    <citation type="submission" date="2021-03" db="EMBL/GenBank/DDBJ databases">
        <title>A new species, PO-11, isolated from a karst cave deposit.</title>
        <authorList>
            <person name="Zhaoxiaoyong W."/>
        </authorList>
    </citation>
    <scope>NUCLEOTIDE SEQUENCE</scope>
    <source>
        <strain evidence="3">PO-11</strain>
    </source>
</reference>
<comment type="similarity">
    <text evidence="1">Belongs to the ROK (NagC/XylR) family.</text>
</comment>
<gene>
    <name evidence="3" type="ORF">J1902_09435</name>
</gene>
<organism evidence="3 4">
    <name type="scientific">Arthrobacter cavernae</name>
    <dbReference type="NCBI Taxonomy" id="2817681"/>
    <lineage>
        <taxon>Bacteria</taxon>
        <taxon>Bacillati</taxon>
        <taxon>Actinomycetota</taxon>
        <taxon>Actinomycetes</taxon>
        <taxon>Micrococcales</taxon>
        <taxon>Micrococcaceae</taxon>
        <taxon>Arthrobacter</taxon>
    </lineage>
</organism>
<dbReference type="InterPro" id="IPR043129">
    <property type="entry name" value="ATPase_NBD"/>
</dbReference>
<dbReference type="EMBL" id="JAFNLL010000018">
    <property type="protein sequence ID" value="MBO1268194.1"/>
    <property type="molecule type" value="Genomic_DNA"/>
</dbReference>
<dbReference type="RefSeq" id="WP_207615997.1">
    <property type="nucleotide sequence ID" value="NZ_JAFNLL010000018.1"/>
</dbReference>
<dbReference type="Gene3D" id="3.30.420.40">
    <property type="match status" value="2"/>
</dbReference>
<keyword evidence="4" id="KW-1185">Reference proteome</keyword>
<dbReference type="Proteomes" id="UP000664164">
    <property type="component" value="Unassembled WGS sequence"/>
</dbReference>